<evidence type="ECO:0000256" key="2">
    <source>
        <dbReference type="ARBA" id="ARBA00022801"/>
    </source>
</evidence>
<dbReference type="EMBL" id="UINC01121664">
    <property type="protein sequence ID" value="SVC96990.1"/>
    <property type="molecule type" value="Genomic_DNA"/>
</dbReference>
<proteinExistence type="predicted"/>
<keyword evidence="2" id="KW-0378">Hydrolase</keyword>
<dbReference type="PANTHER" id="PTHR11647">
    <property type="entry name" value="HYDRANTOINASE/DIHYDROPYRIMIDINASE FAMILY MEMBER"/>
    <property type="match status" value="1"/>
</dbReference>
<evidence type="ECO:0000259" key="3">
    <source>
        <dbReference type="Pfam" id="PF00449"/>
    </source>
</evidence>
<dbReference type="GO" id="GO:0005829">
    <property type="term" value="C:cytosol"/>
    <property type="evidence" value="ECO:0007669"/>
    <property type="project" value="TreeGrafter"/>
</dbReference>
<keyword evidence="1" id="KW-0479">Metal-binding</keyword>
<organism evidence="5">
    <name type="scientific">marine metagenome</name>
    <dbReference type="NCBI Taxonomy" id="408172"/>
    <lineage>
        <taxon>unclassified sequences</taxon>
        <taxon>metagenomes</taxon>
        <taxon>ecological metagenomes</taxon>
    </lineage>
</organism>
<accession>A0A382RHU3</accession>
<feature type="domain" description="Amidohydrolase 3" evidence="4">
    <location>
        <begin position="44"/>
        <end position="89"/>
    </location>
</feature>
<dbReference type="InterPro" id="IPR050378">
    <property type="entry name" value="Metallo-dep_Hydrolases_sf"/>
</dbReference>
<sequence length="89" mass="9515">MTLDLLIRDGTVVDGSGMPRFRADVGIQDGRIVEIGRIRAAARQILDADGLIIAPGFIDGHTHMDAQVAWDPIGSCSCWHGVTTVLMGN</sequence>
<name>A0A382RHU3_9ZZZZ</name>
<evidence type="ECO:0008006" key="6">
    <source>
        <dbReference type="Google" id="ProtNLM"/>
    </source>
</evidence>
<dbReference type="Pfam" id="PF00449">
    <property type="entry name" value="Urease_alpha"/>
    <property type="match status" value="1"/>
</dbReference>
<dbReference type="Gene3D" id="2.30.40.10">
    <property type="entry name" value="Urease, subunit C, domain 1"/>
    <property type="match status" value="1"/>
</dbReference>
<reference evidence="5" key="1">
    <citation type="submission" date="2018-05" db="EMBL/GenBank/DDBJ databases">
        <authorList>
            <person name="Lanie J.A."/>
            <person name="Ng W.-L."/>
            <person name="Kazmierczak K.M."/>
            <person name="Andrzejewski T.M."/>
            <person name="Davidsen T.M."/>
            <person name="Wayne K.J."/>
            <person name="Tettelin H."/>
            <person name="Glass J.I."/>
            <person name="Rusch D."/>
            <person name="Podicherti R."/>
            <person name="Tsui H.-C.T."/>
            <person name="Winkler M.E."/>
        </authorList>
    </citation>
    <scope>NUCLEOTIDE SEQUENCE</scope>
</reference>
<evidence type="ECO:0000313" key="5">
    <source>
        <dbReference type="EMBL" id="SVC96990.1"/>
    </source>
</evidence>
<evidence type="ECO:0000259" key="4">
    <source>
        <dbReference type="Pfam" id="PF07969"/>
    </source>
</evidence>
<feature type="domain" description="Urease alpha-subunit N-terminal" evidence="3">
    <location>
        <begin position="2"/>
        <end position="39"/>
    </location>
</feature>
<gene>
    <name evidence="5" type="ORF">METZ01_LOCUS349844</name>
</gene>
<dbReference type="Gene3D" id="3.20.20.140">
    <property type="entry name" value="Metal-dependent hydrolases"/>
    <property type="match status" value="1"/>
</dbReference>
<dbReference type="AlphaFoldDB" id="A0A382RHU3"/>
<dbReference type="InterPro" id="IPR011612">
    <property type="entry name" value="Urease_alpha_N_dom"/>
</dbReference>
<feature type="non-terminal residue" evidence="5">
    <location>
        <position position="89"/>
    </location>
</feature>
<dbReference type="InterPro" id="IPR011059">
    <property type="entry name" value="Metal-dep_hydrolase_composite"/>
</dbReference>
<evidence type="ECO:0000256" key="1">
    <source>
        <dbReference type="ARBA" id="ARBA00022723"/>
    </source>
</evidence>
<dbReference type="PANTHER" id="PTHR11647:SF1">
    <property type="entry name" value="COLLAPSIN RESPONSE MEDIATOR PROTEIN"/>
    <property type="match status" value="1"/>
</dbReference>
<protein>
    <recommendedName>
        <fullName evidence="6">Amidohydrolase 3 domain-containing protein</fullName>
    </recommendedName>
</protein>
<dbReference type="GO" id="GO:0046872">
    <property type="term" value="F:metal ion binding"/>
    <property type="evidence" value="ECO:0007669"/>
    <property type="project" value="UniProtKB-KW"/>
</dbReference>
<dbReference type="InterPro" id="IPR013108">
    <property type="entry name" value="Amidohydro_3"/>
</dbReference>
<dbReference type="Pfam" id="PF07969">
    <property type="entry name" value="Amidohydro_3"/>
    <property type="match status" value="1"/>
</dbReference>
<dbReference type="SUPFAM" id="SSF51338">
    <property type="entry name" value="Composite domain of metallo-dependent hydrolases"/>
    <property type="match status" value="1"/>
</dbReference>
<dbReference type="GO" id="GO:0016812">
    <property type="term" value="F:hydrolase activity, acting on carbon-nitrogen (but not peptide) bonds, in cyclic amides"/>
    <property type="evidence" value="ECO:0007669"/>
    <property type="project" value="TreeGrafter"/>
</dbReference>